<dbReference type="InterPro" id="IPR027417">
    <property type="entry name" value="P-loop_NTPase"/>
</dbReference>
<dbReference type="NCBIfam" id="NF006296">
    <property type="entry name" value="PRK08485.1"/>
    <property type="match status" value="1"/>
</dbReference>
<dbReference type="EMBL" id="JAULJQ010000007">
    <property type="protein sequence ID" value="MDO2409693.1"/>
    <property type="molecule type" value="Genomic_DNA"/>
</dbReference>
<evidence type="ECO:0000313" key="2">
    <source>
        <dbReference type="Proteomes" id="UP001171111"/>
    </source>
</evidence>
<name>A0ABT8TAE5_9BACT</name>
<dbReference type="RefSeq" id="WP_302244496.1">
    <property type="nucleotide sequence ID" value="NZ_JAULJQ010000007.1"/>
</dbReference>
<reference evidence="1 2" key="1">
    <citation type="submission" date="2023-06" db="EMBL/GenBank/DDBJ databases">
        <title>Campylobacter magnum sp. nov., isolated from cecal contents of domestic pigs (Sus scrofa domesticus).</title>
        <authorList>
            <person name="Papic B."/>
            <person name="Gruntar I."/>
        </authorList>
    </citation>
    <scope>NUCLEOTIDE SEQUENCE [LARGE SCALE GENOMIC DNA]</scope>
    <source>
        <strain evidence="2">34484-21</strain>
    </source>
</reference>
<dbReference type="SUPFAM" id="SSF52540">
    <property type="entry name" value="P-loop containing nucleoside triphosphate hydrolases"/>
    <property type="match status" value="1"/>
</dbReference>
<dbReference type="Gene3D" id="3.40.50.300">
    <property type="entry name" value="P-loop containing nucleotide triphosphate hydrolases"/>
    <property type="match status" value="1"/>
</dbReference>
<accession>A0ABT8TAE5</accession>
<proteinExistence type="predicted"/>
<comment type="caution">
    <text evidence="1">The sequence shown here is derived from an EMBL/GenBank/DDBJ whole genome shotgun (WGS) entry which is preliminary data.</text>
</comment>
<evidence type="ECO:0000313" key="1">
    <source>
        <dbReference type="EMBL" id="MDO2409693.1"/>
    </source>
</evidence>
<dbReference type="Proteomes" id="UP001171111">
    <property type="component" value="Unassembled WGS sequence"/>
</dbReference>
<gene>
    <name evidence="1" type="ORF">Q2362_06230</name>
</gene>
<sequence>MQNKIIISSDFESIKDEFDGKNVRIFEYENMLLEDAKGVIAEAYIAEYEQKNIVIMAKKLGAEVQNSLLKILEEPPKNIVFTLIVPSKNTLLPTVRSRLMLEVRSRAKGRCEHGLDLWRIDLKSLSEFVKTQKELKENGKLSALELSKLVGDIICDALDSGFVFSTDELEYFKKLSYISALNTAPEYVLTPLLLLLMKKSKR</sequence>
<protein>
    <submittedName>
        <fullName evidence="1">DNA polymerase III subunit delta</fullName>
    </submittedName>
</protein>
<keyword evidence="2" id="KW-1185">Reference proteome</keyword>
<organism evidence="1 2">
    <name type="scientific">Campylobacter magnus</name>
    <dbReference type="NCBI Taxonomy" id="3026462"/>
    <lineage>
        <taxon>Bacteria</taxon>
        <taxon>Pseudomonadati</taxon>
        <taxon>Campylobacterota</taxon>
        <taxon>Epsilonproteobacteria</taxon>
        <taxon>Campylobacterales</taxon>
        <taxon>Campylobacteraceae</taxon>
        <taxon>Campylobacter</taxon>
    </lineage>
</organism>
<dbReference type="Pfam" id="PF13177">
    <property type="entry name" value="DNA_pol3_delta2"/>
    <property type="match status" value="1"/>
</dbReference>